<feature type="coiled-coil region" evidence="1">
    <location>
        <begin position="681"/>
        <end position="729"/>
    </location>
</feature>
<dbReference type="SMART" id="SM00233">
    <property type="entry name" value="PH"/>
    <property type="match status" value="2"/>
</dbReference>
<feature type="coiled-coil region" evidence="1">
    <location>
        <begin position="782"/>
        <end position="899"/>
    </location>
</feature>
<feature type="domain" description="PH" evidence="3">
    <location>
        <begin position="394"/>
        <end position="491"/>
    </location>
</feature>
<dbReference type="PROSITE" id="PS50003">
    <property type="entry name" value="PH_DOMAIN"/>
    <property type="match status" value="2"/>
</dbReference>
<dbReference type="InterPro" id="IPR039597">
    <property type="entry name" value="M-RIP_PH"/>
</dbReference>
<feature type="compositionally biased region" description="Low complexity" evidence="2">
    <location>
        <begin position="230"/>
        <end position="248"/>
    </location>
</feature>
<dbReference type="InterPro" id="IPR001849">
    <property type="entry name" value="PH_domain"/>
</dbReference>
<feature type="compositionally biased region" description="Basic and acidic residues" evidence="2">
    <location>
        <begin position="350"/>
        <end position="367"/>
    </location>
</feature>
<dbReference type="SUPFAM" id="SSF50729">
    <property type="entry name" value="PH domain-like"/>
    <property type="match status" value="2"/>
</dbReference>
<proteinExistence type="predicted"/>
<dbReference type="InterPro" id="IPR052223">
    <property type="entry name" value="Actin_Cytoskeleton_Reg"/>
</dbReference>
<feature type="region of interest" description="Disordered" evidence="2">
    <location>
        <begin position="334"/>
        <end position="375"/>
    </location>
</feature>
<sequence length="1726" mass="195229">MSSQLIRSGECRKFSPNIFNKTKCTNCFRQKEEHSAEALESNRATRKVAKCGYLFVAPGWDFSNPVNRTKRWQRRWFVLYDDGELSYSLDEHPETVPQASIDMNKVVEVAAADEITGNPYSIAITAPDVVHFVKGTSREEARFWSDVLSVFPRSKCAEILGSPISPFHGRHKRNATFPGTQTSPKNNIILHTPPIRGNELPANESVRNQYNTRISTPVWEGDDVFPTKESGSLSPKSSSIEQIQNNSSPEPRKVYMGSPPTRDKLDEKIRSRRVVTREKRGLKTGRSFSEDITKMVPTWQEKQTTQGHLEVSHRLLIEDYENECKLKDIADSITRPRSRPIPPSSQHCIEPTRDGDVTSHKQVRGDPDGCGLDPSSMRYSPSDLRVDLPAEELLNIKRGWLMKQGQDKEWSKHWFVLRGNGLLYYRDPKAEDQGILDGVIDLSGISAIIETQVQRNYGFQLTTWDGRQITLSALTGGIRANWLSALRKAAGLHESPLELSSPTQEPDSIVSSTPRSMLFSSDDEYRTASENGRRESGEWGEALPPSPPLNRTPMSKVKERARGVSKWRGIGNKRSRSSPPNSRRSTLDSISSQELSSACTYKAKEVEDKTPYSSFVEKDAIRPEEIVQKLRAPEVCALEKKVEDLMKCQGESEKLRAKDSAELEAIKSRYVEEKCKWERAVQMIETELEDANSRCSDLCAELTSSKGIEEKLRSDLQRIEMRLTCAIEENEALYLRVKELEKPIASTVRDRARSVDSLSDLTNIDLDLNFDQLDKERIAEEFMDLRTRFEKAVHEIRALKRELRESQAAQDWLELSVVSARQEAKGLKEEAEASSKLMASRIQDLANKLSSAEKQIRSLKQKLAKTDTKEKRRSLSLKGRESFSICKELEEKLAELENRMNIISPASSAAPIRQAPLAAEEETKKLDKVSARLRRKSLDSATSSEPLKVLLRLRNLEAKVAQASSSDTKKVELKLFNGETDEVDSGQKPEVINEVKKMENLLRTKLLVLAKKKETLIGAGQWTNEAKLNLLAEKLAYESVLIGRLHDAVMESKNLDLSDAERLITCLDSKISGGKPSMETSLDYLVKSLAKHLTQQTVKRVSRKPKDRKKADPAIAELLSKKASIDSRVDQYISNVVEKLAHAFAVESLVDSSSDKMEKIQSSAIQTMAREAVNRELIQEEISQVLDQCTQTYKNYIEAENQTRFASIVKDRANLELWGSLADDNLNANICKAVKQLQDAYSAKLLSFKSDPASSKLPASSDEDESQSRQLLEQFVDVVAHKSLLDARVAVLSSGDFSEADTAEPVSSEENSLLSEIQFLYVKFCRELSQESKDEERLKDVVERMSKEIFFLARILDPDSGLLSPDKNESASSDNWVDLLCKKCENLKEKLVTMQKFAEDKKECSSCAVLQQELFRIENIHKTEVDELEKKHEVEISNIQTEFEEQKANLVRHYREEEQKLREKNWQLEKQIDSLNSECAQQTEDLRNVYSKTLSSFGSELEEEENLKQRYQSEIQHLRNVCEKGLVGMEKSHSRQIAELQAKHEQELAAMRQEKEQALAEETHATLAALDAMRKAHEAEVQKEVAKFKAEFMNKMQSNQDLTALHKQHQAEMEEIKREILSLSDKYSIKCVESASLEDKLRAANQQLANARQHIVQLDARNRQLRAHLLSDSTSDPISRLHEHTHGVGVPSSQPRVVNVIPKIIKGTNGPTACAKSSLRVCYSLE</sequence>
<dbReference type="PANTHER" id="PTHR17271">
    <property type="entry name" value="PLECKSTRIN HOMOLOGY PH DOMAIN-CONTAINING PROTEIN"/>
    <property type="match status" value="1"/>
</dbReference>
<keyword evidence="5" id="KW-1185">Reference proteome</keyword>
<feature type="coiled-coil region" evidence="1">
    <location>
        <begin position="1599"/>
        <end position="1668"/>
    </location>
</feature>
<keyword evidence="1" id="KW-0175">Coiled coil</keyword>
<evidence type="ECO:0000256" key="2">
    <source>
        <dbReference type="SAM" id="MobiDB-lite"/>
    </source>
</evidence>
<dbReference type="CDD" id="cd13275">
    <property type="entry name" value="PH_M-RIP"/>
    <property type="match status" value="1"/>
</dbReference>
<feature type="compositionally biased region" description="Polar residues" evidence="2">
    <location>
        <begin position="498"/>
        <end position="519"/>
    </location>
</feature>
<feature type="domain" description="PH" evidence="3">
    <location>
        <begin position="47"/>
        <end position="153"/>
    </location>
</feature>
<reference evidence="4 5" key="1">
    <citation type="submission" date="2023-09" db="EMBL/GenBank/DDBJ databases">
        <title>Nesidiocoris tenuis whole genome shotgun sequence.</title>
        <authorList>
            <person name="Shibata T."/>
            <person name="Shimoda M."/>
            <person name="Kobayashi T."/>
            <person name="Uehara T."/>
        </authorList>
    </citation>
    <scope>NUCLEOTIDE SEQUENCE [LARGE SCALE GENOMIC DNA]</scope>
    <source>
        <strain evidence="4 5">Japan</strain>
    </source>
</reference>
<feature type="region of interest" description="Disordered" evidence="2">
    <location>
        <begin position="494"/>
        <end position="591"/>
    </location>
</feature>
<dbReference type="Gene3D" id="2.30.29.30">
    <property type="entry name" value="Pleckstrin-homology domain (PH domain)/Phosphotyrosine-binding domain (PTB)"/>
    <property type="match status" value="2"/>
</dbReference>
<evidence type="ECO:0000256" key="1">
    <source>
        <dbReference type="SAM" id="Coils"/>
    </source>
</evidence>
<dbReference type="Pfam" id="PF00169">
    <property type="entry name" value="PH"/>
    <property type="match status" value="2"/>
</dbReference>
<dbReference type="InterPro" id="IPR011993">
    <property type="entry name" value="PH-like_dom_sf"/>
</dbReference>
<accession>A0ABN7AV46</accession>
<evidence type="ECO:0000313" key="4">
    <source>
        <dbReference type="EMBL" id="BES96058.1"/>
    </source>
</evidence>
<dbReference type="EMBL" id="AP028914">
    <property type="protein sequence ID" value="BES96058.1"/>
    <property type="molecule type" value="Genomic_DNA"/>
</dbReference>
<organism evidence="4 5">
    <name type="scientific">Nesidiocoris tenuis</name>
    <dbReference type="NCBI Taxonomy" id="355587"/>
    <lineage>
        <taxon>Eukaryota</taxon>
        <taxon>Metazoa</taxon>
        <taxon>Ecdysozoa</taxon>
        <taxon>Arthropoda</taxon>
        <taxon>Hexapoda</taxon>
        <taxon>Insecta</taxon>
        <taxon>Pterygota</taxon>
        <taxon>Neoptera</taxon>
        <taxon>Paraneoptera</taxon>
        <taxon>Hemiptera</taxon>
        <taxon>Heteroptera</taxon>
        <taxon>Panheteroptera</taxon>
        <taxon>Cimicomorpha</taxon>
        <taxon>Miridae</taxon>
        <taxon>Dicyphina</taxon>
        <taxon>Nesidiocoris</taxon>
    </lineage>
</organism>
<evidence type="ECO:0000259" key="3">
    <source>
        <dbReference type="PROSITE" id="PS50003"/>
    </source>
</evidence>
<protein>
    <recommendedName>
        <fullName evidence="3">PH domain-containing protein</fullName>
    </recommendedName>
</protein>
<dbReference type="Proteomes" id="UP001307889">
    <property type="component" value="Chromosome 6"/>
</dbReference>
<feature type="coiled-coil region" evidence="1">
    <location>
        <begin position="1429"/>
        <end position="1561"/>
    </location>
</feature>
<feature type="non-terminal residue" evidence="4">
    <location>
        <position position="1726"/>
    </location>
</feature>
<feature type="region of interest" description="Disordered" evidence="2">
    <location>
        <begin position="218"/>
        <end position="266"/>
    </location>
</feature>
<dbReference type="PANTHER" id="PTHR17271:SF1">
    <property type="entry name" value="PROTEIN OUTSPREAD"/>
    <property type="match status" value="1"/>
</dbReference>
<gene>
    <name evidence="4" type="ORF">NTJ_08867</name>
</gene>
<dbReference type="CDD" id="cd01236">
    <property type="entry name" value="PH_RIP"/>
    <property type="match status" value="1"/>
</dbReference>
<name>A0ABN7AV46_9HEMI</name>
<evidence type="ECO:0000313" key="5">
    <source>
        <dbReference type="Proteomes" id="UP001307889"/>
    </source>
</evidence>
<feature type="compositionally biased region" description="Basic and acidic residues" evidence="2">
    <location>
        <begin position="523"/>
        <end position="537"/>
    </location>
</feature>